<keyword evidence="1" id="KW-0862">Zinc</keyword>
<keyword evidence="1" id="KW-0863">Zinc-finger</keyword>
<feature type="domain" description="CCHC-type" evidence="3">
    <location>
        <begin position="196"/>
        <end position="212"/>
    </location>
</feature>
<dbReference type="PANTHER" id="PTHR46888">
    <property type="entry name" value="ZINC KNUCKLE DOMAINCONTAINING PROTEIN-RELATED"/>
    <property type="match status" value="1"/>
</dbReference>
<dbReference type="GO" id="GO:0003676">
    <property type="term" value="F:nucleic acid binding"/>
    <property type="evidence" value="ECO:0007669"/>
    <property type="project" value="InterPro"/>
</dbReference>
<accession>A0A5S6QC42</accession>
<keyword evidence="4" id="KW-1185">Reference proteome</keyword>
<sequence length="256" mass="28326">MEGSTGEKPFDLKIIAEFDGSSQPVAEWLEKFELVCELFSVRDLARVLPLRLTGGAFTVYQQLAPEDRKQYEKVKQALLGAFALDRFMAYKHFVTRRLQAGESPDVFLGELRRLASLFGGVSETAIGCAFVTGLPEYVQDMLTAGARMEDLSVDGLLTRARAMMVKESIVGERDVGLAARTPVAARRESSQNAALRCYACGRVGHFARECPRRCHDFSITQRARNPNTSLRKGSNGRNSSRAAARLDQGNDGREED</sequence>
<dbReference type="InterPro" id="IPR001878">
    <property type="entry name" value="Znf_CCHC"/>
</dbReference>
<evidence type="ECO:0000313" key="5">
    <source>
        <dbReference type="WBParaSite" id="TMUE_0000002402.1"/>
    </source>
</evidence>
<dbReference type="SMART" id="SM00343">
    <property type="entry name" value="ZnF_C2HC"/>
    <property type="match status" value="1"/>
</dbReference>
<dbReference type="PROSITE" id="PS50158">
    <property type="entry name" value="ZF_CCHC"/>
    <property type="match status" value="1"/>
</dbReference>
<reference evidence="4" key="2">
    <citation type="submission" date="2014-03" db="EMBL/GenBank/DDBJ databases">
        <title>The whipworm genome and dual-species transcriptomics of an intimate host-pathogen interaction.</title>
        <authorList>
            <person name="Foth B.J."/>
            <person name="Tsai I.J."/>
            <person name="Reid A.J."/>
            <person name="Bancroft A.J."/>
            <person name="Nichol S."/>
            <person name="Tracey A."/>
            <person name="Holroyd N."/>
            <person name="Cotton J.A."/>
            <person name="Stanley E.J."/>
            <person name="Zarowiecki M."/>
            <person name="Liu J.Z."/>
            <person name="Huckvale T."/>
            <person name="Cooper P.J."/>
            <person name="Grencis R.K."/>
            <person name="Berriman M."/>
        </authorList>
    </citation>
    <scope>NUCLEOTIDE SEQUENCE [LARGE SCALE GENOMIC DNA]</scope>
    <source>
        <strain evidence="4">Edinburgh</strain>
    </source>
</reference>
<dbReference type="Proteomes" id="UP000046395">
    <property type="component" value="Unassembled WGS sequence"/>
</dbReference>
<dbReference type="PANTHER" id="PTHR46888:SF1">
    <property type="entry name" value="RIBONUCLEASE H"/>
    <property type="match status" value="1"/>
</dbReference>
<dbReference type="GO" id="GO:0008270">
    <property type="term" value="F:zinc ion binding"/>
    <property type="evidence" value="ECO:0007669"/>
    <property type="project" value="UniProtKB-KW"/>
</dbReference>
<dbReference type="Gene3D" id="4.10.60.10">
    <property type="entry name" value="Zinc finger, CCHC-type"/>
    <property type="match status" value="1"/>
</dbReference>
<dbReference type="Pfam" id="PF00098">
    <property type="entry name" value="zf-CCHC"/>
    <property type="match status" value="1"/>
</dbReference>
<reference evidence="4" key="1">
    <citation type="submission" date="2013-11" db="EMBL/GenBank/DDBJ databases">
        <authorList>
            <person name="Aslett M."/>
        </authorList>
    </citation>
    <scope>NUCLEOTIDE SEQUENCE [LARGE SCALE GENOMIC DNA]</scope>
    <source>
        <strain evidence="4">Edinburgh</strain>
    </source>
</reference>
<evidence type="ECO:0000313" key="6">
    <source>
        <dbReference type="WBParaSite" id="TMUE_1000004759.1"/>
    </source>
</evidence>
<evidence type="ECO:0000256" key="1">
    <source>
        <dbReference type="PROSITE-ProRule" id="PRU00047"/>
    </source>
</evidence>
<dbReference type="WBParaSite" id="TMUE_0000002402.1">
    <property type="protein sequence ID" value="TMUE_0000002402.1"/>
    <property type="gene ID" value="WBGene00298244"/>
</dbReference>
<dbReference type="AlphaFoldDB" id="A0A5S6QC42"/>
<feature type="region of interest" description="Disordered" evidence="2">
    <location>
        <begin position="225"/>
        <end position="256"/>
    </location>
</feature>
<organism evidence="4 6">
    <name type="scientific">Trichuris muris</name>
    <name type="common">Mouse whipworm</name>
    <dbReference type="NCBI Taxonomy" id="70415"/>
    <lineage>
        <taxon>Eukaryota</taxon>
        <taxon>Metazoa</taxon>
        <taxon>Ecdysozoa</taxon>
        <taxon>Nematoda</taxon>
        <taxon>Enoplea</taxon>
        <taxon>Dorylaimia</taxon>
        <taxon>Trichinellida</taxon>
        <taxon>Trichuridae</taxon>
        <taxon>Trichuris</taxon>
    </lineage>
</organism>
<dbReference type="GO" id="GO:0019899">
    <property type="term" value="F:enzyme binding"/>
    <property type="evidence" value="ECO:0007669"/>
    <property type="project" value="UniProtKB-ARBA"/>
</dbReference>
<dbReference type="WBParaSite" id="TMUE_1000004759.1">
    <property type="protein sequence ID" value="TMUE_1000004759.1"/>
    <property type="gene ID" value="WBGene00299087"/>
</dbReference>
<dbReference type="InterPro" id="IPR036875">
    <property type="entry name" value="Znf_CCHC_sf"/>
</dbReference>
<proteinExistence type="predicted"/>
<dbReference type="SUPFAM" id="SSF57756">
    <property type="entry name" value="Retrovirus zinc finger-like domains"/>
    <property type="match status" value="1"/>
</dbReference>
<feature type="compositionally biased region" description="Polar residues" evidence="2">
    <location>
        <begin position="225"/>
        <end position="241"/>
    </location>
</feature>
<evidence type="ECO:0000259" key="3">
    <source>
        <dbReference type="PROSITE" id="PS50158"/>
    </source>
</evidence>
<name>A0A5S6QC42_TRIMR</name>
<keyword evidence="1" id="KW-0479">Metal-binding</keyword>
<evidence type="ECO:0000256" key="2">
    <source>
        <dbReference type="SAM" id="MobiDB-lite"/>
    </source>
</evidence>
<reference evidence="5 6" key="3">
    <citation type="submission" date="2019-12" db="UniProtKB">
        <authorList>
            <consortium name="WormBaseParasite"/>
        </authorList>
    </citation>
    <scope>IDENTIFICATION</scope>
</reference>
<protein>
    <submittedName>
        <fullName evidence="5 6">CCHC-type domain-containing protein</fullName>
    </submittedName>
</protein>
<evidence type="ECO:0000313" key="4">
    <source>
        <dbReference type="Proteomes" id="UP000046395"/>
    </source>
</evidence>